<evidence type="ECO:0000313" key="8">
    <source>
        <dbReference type="Proteomes" id="UP000808349"/>
    </source>
</evidence>
<evidence type="ECO:0000313" key="7">
    <source>
        <dbReference type="EMBL" id="MBK9718458.1"/>
    </source>
</evidence>
<feature type="domain" description="RNA polymerase sigma factor 70 region 4 type 2" evidence="6">
    <location>
        <begin position="118"/>
        <end position="170"/>
    </location>
</feature>
<dbReference type="InterPro" id="IPR013324">
    <property type="entry name" value="RNA_pol_sigma_r3/r4-like"/>
</dbReference>
<evidence type="ECO:0000256" key="4">
    <source>
        <dbReference type="ARBA" id="ARBA00023163"/>
    </source>
</evidence>
<dbReference type="PANTHER" id="PTHR43133">
    <property type="entry name" value="RNA POLYMERASE ECF-TYPE SIGMA FACTO"/>
    <property type="match status" value="1"/>
</dbReference>
<evidence type="ECO:0000256" key="2">
    <source>
        <dbReference type="ARBA" id="ARBA00023015"/>
    </source>
</evidence>
<sequence>MNKPIRSEEDVIKGCIAKDRIAQQQLYKQHFRPMFQMVHFYCSNEEDAMEILNSGFLRVFQKIQLFRHEGSLAGWIRTVIYHVMISEIKTKQRTKPNIELEHNDAEHHDFTLEKLFKEDLDSLIHQLPPATARAFSLFANEGYSHHEIAEKLNISIGTSKWHISQARELLQHKIKMNHE</sequence>
<accession>A0A9D7S9W8</accession>
<dbReference type="GO" id="GO:0003677">
    <property type="term" value="F:DNA binding"/>
    <property type="evidence" value="ECO:0007669"/>
    <property type="project" value="InterPro"/>
</dbReference>
<name>A0A9D7S9W8_9BACT</name>
<dbReference type="InterPro" id="IPR013249">
    <property type="entry name" value="RNA_pol_sigma70_r4_t2"/>
</dbReference>
<keyword evidence="2" id="KW-0805">Transcription regulation</keyword>
<dbReference type="AlphaFoldDB" id="A0A9D7S9W8"/>
<keyword evidence="3" id="KW-0731">Sigma factor</keyword>
<feature type="domain" description="RNA polymerase sigma-70 region 2" evidence="5">
    <location>
        <begin position="26"/>
        <end position="94"/>
    </location>
</feature>
<proteinExistence type="inferred from homology"/>
<gene>
    <name evidence="7" type="ORF">IPO85_13295</name>
</gene>
<organism evidence="7 8">
    <name type="scientific">Candidatus Defluviibacterium haderslevense</name>
    <dbReference type="NCBI Taxonomy" id="2981993"/>
    <lineage>
        <taxon>Bacteria</taxon>
        <taxon>Pseudomonadati</taxon>
        <taxon>Bacteroidota</taxon>
        <taxon>Saprospiria</taxon>
        <taxon>Saprospirales</taxon>
        <taxon>Saprospiraceae</taxon>
        <taxon>Candidatus Defluviibacterium</taxon>
    </lineage>
</organism>
<dbReference type="EMBL" id="JADKFW010000010">
    <property type="protein sequence ID" value="MBK9718458.1"/>
    <property type="molecule type" value="Genomic_DNA"/>
</dbReference>
<dbReference type="SUPFAM" id="SSF88946">
    <property type="entry name" value="Sigma2 domain of RNA polymerase sigma factors"/>
    <property type="match status" value="1"/>
</dbReference>
<dbReference type="Gene3D" id="1.10.10.10">
    <property type="entry name" value="Winged helix-like DNA-binding domain superfamily/Winged helix DNA-binding domain"/>
    <property type="match status" value="1"/>
</dbReference>
<dbReference type="GO" id="GO:0016987">
    <property type="term" value="F:sigma factor activity"/>
    <property type="evidence" value="ECO:0007669"/>
    <property type="project" value="UniProtKB-KW"/>
</dbReference>
<dbReference type="GO" id="GO:0006352">
    <property type="term" value="P:DNA-templated transcription initiation"/>
    <property type="evidence" value="ECO:0007669"/>
    <property type="project" value="InterPro"/>
</dbReference>
<dbReference type="InterPro" id="IPR014284">
    <property type="entry name" value="RNA_pol_sigma-70_dom"/>
</dbReference>
<dbReference type="Pfam" id="PF08281">
    <property type="entry name" value="Sigma70_r4_2"/>
    <property type="match status" value="1"/>
</dbReference>
<evidence type="ECO:0000259" key="6">
    <source>
        <dbReference type="Pfam" id="PF08281"/>
    </source>
</evidence>
<evidence type="ECO:0000256" key="1">
    <source>
        <dbReference type="ARBA" id="ARBA00010641"/>
    </source>
</evidence>
<comment type="caution">
    <text evidence="7">The sequence shown here is derived from an EMBL/GenBank/DDBJ whole genome shotgun (WGS) entry which is preliminary data.</text>
</comment>
<protein>
    <submittedName>
        <fullName evidence="7">Sigma-70 family RNA polymerase sigma factor</fullName>
    </submittedName>
</protein>
<dbReference type="NCBIfam" id="TIGR02937">
    <property type="entry name" value="sigma70-ECF"/>
    <property type="match status" value="1"/>
</dbReference>
<comment type="similarity">
    <text evidence="1">Belongs to the sigma-70 factor family. ECF subfamily.</text>
</comment>
<evidence type="ECO:0000259" key="5">
    <source>
        <dbReference type="Pfam" id="PF04542"/>
    </source>
</evidence>
<dbReference type="Pfam" id="PF04542">
    <property type="entry name" value="Sigma70_r2"/>
    <property type="match status" value="1"/>
</dbReference>
<dbReference type="Gene3D" id="1.10.1740.10">
    <property type="match status" value="1"/>
</dbReference>
<dbReference type="SUPFAM" id="SSF88659">
    <property type="entry name" value="Sigma3 and sigma4 domains of RNA polymerase sigma factors"/>
    <property type="match status" value="1"/>
</dbReference>
<keyword evidence="4" id="KW-0804">Transcription</keyword>
<evidence type="ECO:0000256" key="3">
    <source>
        <dbReference type="ARBA" id="ARBA00023082"/>
    </source>
</evidence>
<dbReference type="PANTHER" id="PTHR43133:SF46">
    <property type="entry name" value="RNA POLYMERASE SIGMA-70 FACTOR ECF SUBFAMILY"/>
    <property type="match status" value="1"/>
</dbReference>
<dbReference type="InterPro" id="IPR013325">
    <property type="entry name" value="RNA_pol_sigma_r2"/>
</dbReference>
<dbReference type="Proteomes" id="UP000808349">
    <property type="component" value="Unassembled WGS sequence"/>
</dbReference>
<reference evidence="7 8" key="1">
    <citation type="submission" date="2020-10" db="EMBL/GenBank/DDBJ databases">
        <title>Connecting structure to function with the recovery of over 1000 high-quality activated sludge metagenome-assembled genomes encoding full-length rRNA genes using long-read sequencing.</title>
        <authorList>
            <person name="Singleton C.M."/>
            <person name="Petriglieri F."/>
            <person name="Kristensen J.M."/>
            <person name="Kirkegaard R.H."/>
            <person name="Michaelsen T.Y."/>
            <person name="Andersen M.H."/>
            <person name="Karst S.M."/>
            <person name="Dueholm M.S."/>
            <person name="Nielsen P.H."/>
            <person name="Albertsen M."/>
        </authorList>
    </citation>
    <scope>NUCLEOTIDE SEQUENCE [LARGE SCALE GENOMIC DNA]</scope>
    <source>
        <strain evidence="7">Ribe_18-Q3-R11-54_BAT3C.373</strain>
    </source>
</reference>
<dbReference type="InterPro" id="IPR036388">
    <property type="entry name" value="WH-like_DNA-bd_sf"/>
</dbReference>
<dbReference type="InterPro" id="IPR039425">
    <property type="entry name" value="RNA_pol_sigma-70-like"/>
</dbReference>
<dbReference type="InterPro" id="IPR007627">
    <property type="entry name" value="RNA_pol_sigma70_r2"/>
</dbReference>